<keyword evidence="2" id="KW-1185">Reference proteome</keyword>
<proteinExistence type="predicted"/>
<evidence type="ECO:0000313" key="1">
    <source>
        <dbReference type="EMBL" id="EWM20171.1"/>
    </source>
</evidence>
<protein>
    <submittedName>
        <fullName evidence="1">Uncharacterized protein</fullName>
    </submittedName>
</protein>
<dbReference type="AlphaFoldDB" id="W7TIR2"/>
<name>W7TIR2_9STRA</name>
<accession>W7TIR2</accession>
<dbReference type="Proteomes" id="UP000019335">
    <property type="component" value="Unassembled WGS sequence"/>
</dbReference>
<gene>
    <name evidence="1" type="ORF">Naga_101277g2</name>
</gene>
<reference evidence="1 2" key="1">
    <citation type="journal article" date="2014" name="Mol. Plant">
        <title>Chromosome Scale Genome Assembly and Transcriptome Profiling of Nannochloropsis gaditana in Nitrogen Depletion.</title>
        <authorList>
            <person name="Corteggiani Carpinelli E."/>
            <person name="Telatin A."/>
            <person name="Vitulo N."/>
            <person name="Forcato C."/>
            <person name="D'Angelo M."/>
            <person name="Schiavon R."/>
            <person name="Vezzi A."/>
            <person name="Giacometti G.M."/>
            <person name="Morosinotto T."/>
            <person name="Valle G."/>
        </authorList>
    </citation>
    <scope>NUCLEOTIDE SEQUENCE [LARGE SCALE GENOMIC DNA]</scope>
    <source>
        <strain evidence="1 2">B-31</strain>
    </source>
</reference>
<comment type="caution">
    <text evidence="1">The sequence shown here is derived from an EMBL/GenBank/DDBJ whole genome shotgun (WGS) entry which is preliminary data.</text>
</comment>
<sequence length="109" mass="12859">MERAEHNEIKAAVSMTLEFTVERALIEGKQRTHCSLFYRLIRAQYIKVPLKHHRRARSKATRLTRQDICDYQSTHSVAYAEPISPFKLSRAIEAIKTFSCEERREHDKK</sequence>
<evidence type="ECO:0000313" key="2">
    <source>
        <dbReference type="Proteomes" id="UP000019335"/>
    </source>
</evidence>
<dbReference type="EMBL" id="AZIL01003289">
    <property type="protein sequence ID" value="EWM20171.1"/>
    <property type="molecule type" value="Genomic_DNA"/>
</dbReference>
<organism evidence="1 2">
    <name type="scientific">Nannochloropsis gaditana</name>
    <dbReference type="NCBI Taxonomy" id="72520"/>
    <lineage>
        <taxon>Eukaryota</taxon>
        <taxon>Sar</taxon>
        <taxon>Stramenopiles</taxon>
        <taxon>Ochrophyta</taxon>
        <taxon>Eustigmatophyceae</taxon>
        <taxon>Eustigmatales</taxon>
        <taxon>Monodopsidaceae</taxon>
        <taxon>Nannochloropsis</taxon>
    </lineage>
</organism>